<dbReference type="Gene3D" id="3.40.1580.10">
    <property type="entry name" value="SMI1/KNR4-like"/>
    <property type="match status" value="1"/>
</dbReference>
<protein>
    <submittedName>
        <fullName evidence="2">SMI1/KNR4 family protein</fullName>
    </submittedName>
</protein>
<dbReference type="Pfam" id="PF09346">
    <property type="entry name" value="SMI1_KNR4"/>
    <property type="match status" value="1"/>
</dbReference>
<reference evidence="2 3" key="1">
    <citation type="submission" date="2020-08" db="EMBL/GenBank/DDBJ databases">
        <title>Genome sequence of Hymenobacter qilianensis JCM 19763T.</title>
        <authorList>
            <person name="Hyun D.-W."/>
            <person name="Bae J.-W."/>
        </authorList>
    </citation>
    <scope>NUCLEOTIDE SEQUENCE [LARGE SCALE GENOMIC DNA]</scope>
    <source>
        <strain evidence="2 3">JCM 19763</strain>
    </source>
</reference>
<feature type="domain" description="Knr4/Smi1-like" evidence="1">
    <location>
        <begin position="19"/>
        <end position="116"/>
    </location>
</feature>
<dbReference type="Proteomes" id="UP000516093">
    <property type="component" value="Chromosome"/>
</dbReference>
<name>A0A7H0GV68_9BACT</name>
<organism evidence="2 3">
    <name type="scientific">Hymenobacter qilianensis</name>
    <dbReference type="NCBI Taxonomy" id="1385715"/>
    <lineage>
        <taxon>Bacteria</taxon>
        <taxon>Pseudomonadati</taxon>
        <taxon>Bacteroidota</taxon>
        <taxon>Cytophagia</taxon>
        <taxon>Cytophagales</taxon>
        <taxon>Hymenobacteraceae</taxon>
        <taxon>Hymenobacter</taxon>
    </lineage>
</organism>
<gene>
    <name evidence="2" type="ORF">H9L05_20320</name>
</gene>
<dbReference type="RefSeq" id="WP_187732443.1">
    <property type="nucleotide sequence ID" value="NZ_BMFN01000002.1"/>
</dbReference>
<dbReference type="SUPFAM" id="SSF160631">
    <property type="entry name" value="SMI1/KNR4-like"/>
    <property type="match status" value="1"/>
</dbReference>
<evidence type="ECO:0000259" key="1">
    <source>
        <dbReference type="Pfam" id="PF09346"/>
    </source>
</evidence>
<sequence>MKGIIYTGETITDHKLLAMLPKELQAFLRQHNGVVAYFGGLHIRGCCTEPAWHSLREAWQGEQSLQKTYDTVLKNDIPFAQDCVGNQFLLRQGEVVFLDTETGEIAPLEVDFKHFLIGADKFPVDALGLEPLRRWQQQGGMLAPGQLLHVYPPVCIAADTDKATLATVSAPKRLAFLADLYRQIKHLPDGQALTIKPLQD</sequence>
<evidence type="ECO:0000313" key="2">
    <source>
        <dbReference type="EMBL" id="QNP52184.1"/>
    </source>
</evidence>
<keyword evidence="3" id="KW-1185">Reference proteome</keyword>
<dbReference type="InterPro" id="IPR037883">
    <property type="entry name" value="Knr4/Smi1-like_sf"/>
</dbReference>
<dbReference type="KEGG" id="hqi:H9L05_20320"/>
<evidence type="ECO:0000313" key="3">
    <source>
        <dbReference type="Proteomes" id="UP000516093"/>
    </source>
</evidence>
<dbReference type="InterPro" id="IPR018958">
    <property type="entry name" value="Knr4/Smi1-like_dom"/>
</dbReference>
<dbReference type="AlphaFoldDB" id="A0A7H0GV68"/>
<dbReference type="EMBL" id="CP060784">
    <property type="protein sequence ID" value="QNP52184.1"/>
    <property type="molecule type" value="Genomic_DNA"/>
</dbReference>
<accession>A0A7H0GV68</accession>
<proteinExistence type="predicted"/>